<gene>
    <name evidence="2" type="ORF">CWI73_03740</name>
</gene>
<evidence type="ECO:0008006" key="4">
    <source>
        <dbReference type="Google" id="ProtNLM"/>
    </source>
</evidence>
<reference evidence="2 3" key="1">
    <citation type="journal article" date="2011" name="Front. Microbiol.">
        <title>Genomic signatures of strain selection and enhancement in Bacillus atrophaeus var. globigii, a historical biowarfare simulant.</title>
        <authorList>
            <person name="Gibbons H.S."/>
            <person name="Broomall S.M."/>
            <person name="McNew L.A."/>
            <person name="Daligault H."/>
            <person name="Chapman C."/>
            <person name="Bruce D."/>
            <person name="Karavis M."/>
            <person name="Krepps M."/>
            <person name="McGregor P.A."/>
            <person name="Hong C."/>
            <person name="Park K.H."/>
            <person name="Akmal A."/>
            <person name="Feldman A."/>
            <person name="Lin J.S."/>
            <person name="Chang W.E."/>
            <person name="Higgs B.W."/>
            <person name="Demirev P."/>
            <person name="Lindquist J."/>
            <person name="Liem A."/>
            <person name="Fochler E."/>
            <person name="Read T.D."/>
            <person name="Tapia R."/>
            <person name="Johnson S."/>
            <person name="Bishop-Lilly K.A."/>
            <person name="Detter C."/>
            <person name="Han C."/>
            <person name="Sozhamannan S."/>
            <person name="Rosenzweig C.N."/>
            <person name="Skowronski E.W."/>
        </authorList>
    </citation>
    <scope>NUCLEOTIDE SEQUENCE [LARGE SCALE GENOMIC DNA]</scope>
    <source>
        <strain evidence="2 3">TPS4-2</strain>
    </source>
</reference>
<sequence length="122" mass="13323">MPGSVDPSSIFEFLRLHWSALSEELKILILSMLAGIAAYIIDINKNQERFSFWHMIAKGLSGVLSGGLVFLMCKAVGLSVDYSIPIALFSASFSEETISVLKKAHQAALKKISDIFSSGNKK</sequence>
<evidence type="ECO:0000256" key="1">
    <source>
        <dbReference type="SAM" id="Phobius"/>
    </source>
</evidence>
<evidence type="ECO:0000313" key="2">
    <source>
        <dbReference type="EMBL" id="RUO67978.1"/>
    </source>
</evidence>
<organism evidence="2 3">
    <name type="scientific">Idiomarina piscisalsi</name>
    <dbReference type="NCBI Taxonomy" id="1096243"/>
    <lineage>
        <taxon>Bacteria</taxon>
        <taxon>Pseudomonadati</taxon>
        <taxon>Pseudomonadota</taxon>
        <taxon>Gammaproteobacteria</taxon>
        <taxon>Alteromonadales</taxon>
        <taxon>Idiomarinaceae</taxon>
        <taxon>Idiomarina</taxon>
    </lineage>
</organism>
<keyword evidence="1" id="KW-0472">Membrane</keyword>
<feature type="transmembrane region" description="Helical" evidence="1">
    <location>
        <begin position="55"/>
        <end position="77"/>
    </location>
</feature>
<dbReference type="RefSeq" id="WP_126751604.1">
    <property type="nucleotide sequence ID" value="NZ_JBHUMT010000016.1"/>
</dbReference>
<comment type="caution">
    <text evidence="2">The sequence shown here is derived from an EMBL/GenBank/DDBJ whole genome shotgun (WGS) entry which is preliminary data.</text>
</comment>
<dbReference type="InterPro" id="IPR032126">
    <property type="entry name" value="LydA_holin"/>
</dbReference>
<dbReference type="EMBL" id="PIQA01000001">
    <property type="protein sequence ID" value="RUO67978.1"/>
    <property type="molecule type" value="Genomic_DNA"/>
</dbReference>
<keyword evidence="1" id="KW-0812">Transmembrane</keyword>
<name>A0A432YXD2_9GAMM</name>
<accession>A0A432YXD2</accession>
<keyword evidence="1" id="KW-1133">Transmembrane helix</keyword>
<proteinExistence type="predicted"/>
<dbReference type="Proteomes" id="UP000288361">
    <property type="component" value="Unassembled WGS sequence"/>
</dbReference>
<dbReference type="Pfam" id="PF16083">
    <property type="entry name" value="Phage_holin_3_3"/>
    <property type="match status" value="1"/>
</dbReference>
<protein>
    <recommendedName>
        <fullName evidence="4">Holin</fullName>
    </recommendedName>
</protein>
<evidence type="ECO:0000313" key="3">
    <source>
        <dbReference type="Proteomes" id="UP000288361"/>
    </source>
</evidence>
<feature type="transmembrane region" description="Helical" evidence="1">
    <location>
        <begin position="25"/>
        <end position="43"/>
    </location>
</feature>
<dbReference type="AlphaFoldDB" id="A0A432YXD2"/>